<keyword evidence="3" id="KW-1185">Reference proteome</keyword>
<reference evidence="2" key="1">
    <citation type="submission" date="2020-11" db="EMBL/GenBank/DDBJ databases">
        <authorList>
            <consortium name="DOE Joint Genome Institute"/>
            <person name="Ahrendt S."/>
            <person name="Riley R."/>
            <person name="Andreopoulos W."/>
            <person name="Labutti K."/>
            <person name="Pangilinan J."/>
            <person name="Ruiz-Duenas F.J."/>
            <person name="Barrasa J.M."/>
            <person name="Sanchez-Garcia M."/>
            <person name="Camarero S."/>
            <person name="Miyauchi S."/>
            <person name="Serrano A."/>
            <person name="Linde D."/>
            <person name="Babiker R."/>
            <person name="Drula E."/>
            <person name="Ayuso-Fernandez I."/>
            <person name="Pacheco R."/>
            <person name="Padilla G."/>
            <person name="Ferreira P."/>
            <person name="Barriuso J."/>
            <person name="Kellner H."/>
            <person name="Castanera R."/>
            <person name="Alfaro M."/>
            <person name="Ramirez L."/>
            <person name="Pisabarro A.G."/>
            <person name="Kuo A."/>
            <person name="Tritt A."/>
            <person name="Lipzen A."/>
            <person name="He G."/>
            <person name="Yan M."/>
            <person name="Ng V."/>
            <person name="Cullen D."/>
            <person name="Martin F."/>
            <person name="Rosso M.-N."/>
            <person name="Henrissat B."/>
            <person name="Hibbett D."/>
            <person name="Martinez A.T."/>
            <person name="Grigoriev I.V."/>
        </authorList>
    </citation>
    <scope>NUCLEOTIDE SEQUENCE</scope>
    <source>
        <strain evidence="2">AH 40177</strain>
    </source>
</reference>
<organism evidence="2 3">
    <name type="scientific">Rhodocollybia butyracea</name>
    <dbReference type="NCBI Taxonomy" id="206335"/>
    <lineage>
        <taxon>Eukaryota</taxon>
        <taxon>Fungi</taxon>
        <taxon>Dikarya</taxon>
        <taxon>Basidiomycota</taxon>
        <taxon>Agaricomycotina</taxon>
        <taxon>Agaricomycetes</taxon>
        <taxon>Agaricomycetidae</taxon>
        <taxon>Agaricales</taxon>
        <taxon>Marasmiineae</taxon>
        <taxon>Omphalotaceae</taxon>
        <taxon>Rhodocollybia</taxon>
    </lineage>
</organism>
<dbReference type="AlphaFoldDB" id="A0A9P5PGX5"/>
<dbReference type="Proteomes" id="UP000772434">
    <property type="component" value="Unassembled WGS sequence"/>
</dbReference>
<comment type="caution">
    <text evidence="2">The sequence shown here is derived from an EMBL/GenBank/DDBJ whole genome shotgun (WGS) entry which is preliminary data.</text>
</comment>
<gene>
    <name evidence="2" type="ORF">BDP27DRAFT_54986</name>
</gene>
<dbReference type="EMBL" id="JADNRY010000103">
    <property type="protein sequence ID" value="KAF9065489.1"/>
    <property type="molecule type" value="Genomic_DNA"/>
</dbReference>
<proteinExistence type="predicted"/>
<evidence type="ECO:0000256" key="1">
    <source>
        <dbReference type="SAM" id="MobiDB-lite"/>
    </source>
</evidence>
<protein>
    <submittedName>
        <fullName evidence="2">Uncharacterized protein</fullName>
    </submittedName>
</protein>
<evidence type="ECO:0000313" key="3">
    <source>
        <dbReference type="Proteomes" id="UP000772434"/>
    </source>
</evidence>
<dbReference type="OrthoDB" id="294853at2759"/>
<name>A0A9P5PGX5_9AGAR</name>
<sequence length="74" mass="8006">MSQGVDIQLKILQTLLGLITNYLDVHDVLLGDALCLFQATRIKNCGSLQYGSGDITTTRHGGNGQDGRRGSQRC</sequence>
<evidence type="ECO:0000313" key="2">
    <source>
        <dbReference type="EMBL" id="KAF9065489.1"/>
    </source>
</evidence>
<accession>A0A9P5PGX5</accession>
<feature type="region of interest" description="Disordered" evidence="1">
    <location>
        <begin position="52"/>
        <end position="74"/>
    </location>
</feature>